<sequence>MSPSMKSKSKSKAKAAKEQQKTSPKTSGSTNDESSIPSSACDLETSLVDSSSIVNDNSQFAKINETDDHSISPQGTVSEYDSVSNNGSCSGESEDTKEKAANSSTRLEFIPGCDNDRRDKIRLKNERKHQRQRERRAHELHERCVAYLMSRKLEKLVQKLVAMGFTTERATLRNNAGNRMASSYMTGSRNVGTAREISSSAGLRDWTSPFAGKDIFSAPRKFVTFPPM</sequence>
<dbReference type="PANTHER" id="PTHR35294:SF4">
    <property type="entry name" value="UBA DOMAIN-CONTAINING PROTEIN"/>
    <property type="match status" value="1"/>
</dbReference>
<feature type="region of interest" description="Disordered" evidence="1">
    <location>
        <begin position="59"/>
        <end position="115"/>
    </location>
</feature>
<evidence type="ECO:0000313" key="2">
    <source>
        <dbReference type="EMBL" id="ACJ85776.1"/>
    </source>
</evidence>
<dbReference type="PANTHER" id="PTHR35294">
    <property type="entry name" value="UBIQUITIN-ASSOCIATED/TRANSLATION ELONGATION FACTOR EF1B PROTEIN"/>
    <property type="match status" value="1"/>
</dbReference>
<feature type="compositionally biased region" description="Polar residues" evidence="1">
    <location>
        <begin position="71"/>
        <end position="91"/>
    </location>
</feature>
<proteinExistence type="evidence at transcript level"/>
<name>B7FLZ3_MEDTR</name>
<dbReference type="EMBL" id="BT146522">
    <property type="protein sequence ID" value="AFK46316.1"/>
    <property type="molecule type" value="mRNA"/>
</dbReference>
<organism evidence="2">
    <name type="scientific">Medicago truncatula</name>
    <name type="common">Barrel medic</name>
    <name type="synonym">Medicago tribuloides</name>
    <dbReference type="NCBI Taxonomy" id="3880"/>
    <lineage>
        <taxon>Eukaryota</taxon>
        <taxon>Viridiplantae</taxon>
        <taxon>Streptophyta</taxon>
        <taxon>Embryophyta</taxon>
        <taxon>Tracheophyta</taxon>
        <taxon>Spermatophyta</taxon>
        <taxon>Magnoliopsida</taxon>
        <taxon>eudicotyledons</taxon>
        <taxon>Gunneridae</taxon>
        <taxon>Pentapetalae</taxon>
        <taxon>rosids</taxon>
        <taxon>fabids</taxon>
        <taxon>Fabales</taxon>
        <taxon>Fabaceae</taxon>
        <taxon>Papilionoideae</taxon>
        <taxon>50 kb inversion clade</taxon>
        <taxon>NPAAA clade</taxon>
        <taxon>Hologalegina</taxon>
        <taxon>IRL clade</taxon>
        <taxon>Trifolieae</taxon>
        <taxon>Medicago</taxon>
    </lineage>
</organism>
<reference evidence="3" key="2">
    <citation type="submission" date="2012-05" db="EMBL/GenBank/DDBJ databases">
        <authorList>
            <person name="Krishnakumar V."/>
            <person name="Cheung F."/>
            <person name="Xiao Y."/>
            <person name="Chan A."/>
            <person name="Moskal W.A."/>
            <person name="Town C.D."/>
        </authorList>
    </citation>
    <scope>NUCLEOTIDE SEQUENCE</scope>
</reference>
<evidence type="ECO:0000313" key="3">
    <source>
        <dbReference type="EMBL" id="AFK46316.1"/>
    </source>
</evidence>
<dbReference type="AlphaFoldDB" id="B7FLZ3"/>
<dbReference type="EMBL" id="BT053115">
    <property type="protein sequence ID" value="ACJ85776.1"/>
    <property type="molecule type" value="mRNA"/>
</dbReference>
<feature type="region of interest" description="Disordered" evidence="1">
    <location>
        <begin position="1"/>
        <end position="43"/>
    </location>
</feature>
<feature type="compositionally biased region" description="Polar residues" evidence="1">
    <location>
        <begin position="21"/>
        <end position="38"/>
    </location>
</feature>
<protein>
    <submittedName>
        <fullName evidence="2">Uncharacterized protein</fullName>
    </submittedName>
</protein>
<dbReference type="ExpressionAtlas" id="B7FLZ3">
    <property type="expression patterns" value="differential"/>
</dbReference>
<evidence type="ECO:0000256" key="1">
    <source>
        <dbReference type="SAM" id="MobiDB-lite"/>
    </source>
</evidence>
<accession>B7FLZ3</accession>
<reference evidence="2" key="1">
    <citation type="submission" date="2008-12" db="EMBL/GenBank/DDBJ databases">
        <title>Medicago truncatula full length cdna cloning project.</title>
        <authorList>
            <person name="Moskal W."/>
            <person name="Chan A."/>
            <person name="Cheung F."/>
            <person name="Xiao Y."/>
            <person name="Town C.D."/>
        </authorList>
    </citation>
    <scope>NUCLEOTIDE SEQUENCE</scope>
</reference>